<dbReference type="PIRSF" id="PIRSF005715">
    <property type="entry name" value="VPS45_Sec1"/>
    <property type="match status" value="1"/>
</dbReference>
<comment type="similarity">
    <text evidence="1">Belongs to the STXBP/unc-18/SEC1 family.</text>
</comment>
<dbReference type="Gene3D" id="3.90.830.10">
    <property type="entry name" value="Syntaxin Binding Protein 1, Chain A, domain 2"/>
    <property type="match status" value="1"/>
</dbReference>
<dbReference type="InterPro" id="IPR001619">
    <property type="entry name" value="Sec1-like"/>
</dbReference>
<name>V3ZES9_LOTGI</name>
<evidence type="ECO:0000256" key="1">
    <source>
        <dbReference type="ARBA" id="ARBA00009884"/>
    </source>
</evidence>
<evidence type="ECO:0008006" key="4">
    <source>
        <dbReference type="Google" id="ProtNLM"/>
    </source>
</evidence>
<dbReference type="RefSeq" id="XP_009059705.1">
    <property type="nucleotide sequence ID" value="XM_009061457.1"/>
</dbReference>
<dbReference type="AlphaFoldDB" id="V3ZES9"/>
<dbReference type="CTD" id="20249472"/>
<organism evidence="2 3">
    <name type="scientific">Lottia gigantea</name>
    <name type="common">Giant owl limpet</name>
    <dbReference type="NCBI Taxonomy" id="225164"/>
    <lineage>
        <taxon>Eukaryota</taxon>
        <taxon>Metazoa</taxon>
        <taxon>Spiralia</taxon>
        <taxon>Lophotrochozoa</taxon>
        <taxon>Mollusca</taxon>
        <taxon>Gastropoda</taxon>
        <taxon>Patellogastropoda</taxon>
        <taxon>Lottioidea</taxon>
        <taxon>Lottiidae</taxon>
        <taxon>Lottia</taxon>
    </lineage>
</organism>
<dbReference type="Gene3D" id="1.25.40.850">
    <property type="match status" value="1"/>
</dbReference>
<dbReference type="Proteomes" id="UP000030746">
    <property type="component" value="Unassembled WGS sequence"/>
</dbReference>
<dbReference type="InterPro" id="IPR036045">
    <property type="entry name" value="Sec1-like_sf"/>
</dbReference>
<dbReference type="GO" id="GO:0016192">
    <property type="term" value="P:vesicle-mediated transport"/>
    <property type="evidence" value="ECO:0007669"/>
    <property type="project" value="InterPro"/>
</dbReference>
<dbReference type="KEGG" id="lgi:LOTGIDRAFT_234244"/>
<gene>
    <name evidence="2" type="ORF">LOTGIDRAFT_234244</name>
</gene>
<reference evidence="2 3" key="1">
    <citation type="journal article" date="2013" name="Nature">
        <title>Insights into bilaterian evolution from three spiralian genomes.</title>
        <authorList>
            <person name="Simakov O."/>
            <person name="Marletaz F."/>
            <person name="Cho S.J."/>
            <person name="Edsinger-Gonzales E."/>
            <person name="Havlak P."/>
            <person name="Hellsten U."/>
            <person name="Kuo D.H."/>
            <person name="Larsson T."/>
            <person name="Lv J."/>
            <person name="Arendt D."/>
            <person name="Savage R."/>
            <person name="Osoegawa K."/>
            <person name="de Jong P."/>
            <person name="Grimwood J."/>
            <person name="Chapman J.A."/>
            <person name="Shapiro H."/>
            <person name="Aerts A."/>
            <person name="Otillar R.P."/>
            <person name="Terry A.Y."/>
            <person name="Boore J.L."/>
            <person name="Grigoriev I.V."/>
            <person name="Lindberg D.R."/>
            <person name="Seaver E.C."/>
            <person name="Weisblat D.A."/>
            <person name="Putnam N.H."/>
            <person name="Rokhsar D.S."/>
        </authorList>
    </citation>
    <scope>NUCLEOTIDE SEQUENCE [LARGE SCALE GENOMIC DNA]</scope>
</reference>
<dbReference type="InterPro" id="IPR043155">
    <property type="entry name" value="VPS33_dom3b"/>
</dbReference>
<dbReference type="OrthoDB" id="10262528at2759"/>
<accession>V3ZES9</accession>
<dbReference type="InterPro" id="IPR043127">
    <property type="entry name" value="Sec-1-like_dom3a"/>
</dbReference>
<dbReference type="Gene3D" id="3.40.50.1910">
    <property type="match status" value="3"/>
</dbReference>
<dbReference type="EMBL" id="KB202567">
    <property type="protein sequence ID" value="ESO89653.1"/>
    <property type="molecule type" value="Genomic_DNA"/>
</dbReference>
<dbReference type="InterPro" id="IPR043154">
    <property type="entry name" value="Sec-1-like_dom1"/>
</dbReference>
<dbReference type="Gene3D" id="3.40.50.2060">
    <property type="match status" value="1"/>
</dbReference>
<evidence type="ECO:0000313" key="3">
    <source>
        <dbReference type="Proteomes" id="UP000030746"/>
    </source>
</evidence>
<dbReference type="PANTHER" id="PTHR11679">
    <property type="entry name" value="VESICLE PROTEIN SORTING-ASSOCIATED"/>
    <property type="match status" value="1"/>
</dbReference>
<dbReference type="OMA" id="NWIGITR"/>
<dbReference type="GeneID" id="20249472"/>
<dbReference type="InterPro" id="IPR027482">
    <property type="entry name" value="Sec1-like_dom2"/>
</dbReference>
<dbReference type="SUPFAM" id="SSF56815">
    <property type="entry name" value="Sec1/munc18-like (SM) proteins"/>
    <property type="match status" value="1"/>
</dbReference>
<dbReference type="Pfam" id="PF00995">
    <property type="entry name" value="Sec1"/>
    <property type="match status" value="1"/>
</dbReference>
<keyword evidence="3" id="KW-1185">Reference proteome</keyword>
<dbReference type="HOGENOM" id="CLU_016678_3_1_1"/>
<dbReference type="STRING" id="225164.V3ZES9"/>
<proteinExistence type="inferred from homology"/>
<evidence type="ECO:0000313" key="2">
    <source>
        <dbReference type="EMBL" id="ESO89653.1"/>
    </source>
</evidence>
<protein>
    <recommendedName>
        <fullName evidence="4">Vacuolar protein sorting-associated protein 33B</fullName>
    </recommendedName>
</protein>
<sequence>MDLNIIKQLQRDQLAHMLESDPGKKDLVIDPCFTKLLDRIAGVTFLKQHGVDKIFKLDPTQKSLGGSEMRIYFVRPTISTMRLISNHINSERFDDTQRNYKIVMVPRRLHVCERVLESEGVYGSIVIDEFNLDLVTLDTDLLSLELPDFLKSFYLDGDHTWLHTIATSIVHLENLYGCIPNVYCIGKGAKMTFDMMNILSEQSRADAVEKEENLKNGHLFIIDRDIDYVTPLCTPVTYEALLDEIFGIDCGIIDLSDPINNTQGGKLLLTSENEIFQSIRNRHFSNVFEFISSKAKELKTIHNKKDDLKSVKDMKNFVSNDLQKLKQQQKTLAQHIGACETIMKSKTKANFEEHTQIEHSILQGIDSRGSITYIEECLHKQINWLSVLRLICLLSLTEDGILPKDYKNLRTQFLHSHGFELMTSLFNLKKMGIFTEQEIPQSAKSLGKMASITKRSQFKTISKRLNLVPKSPENVNLRIPDDMAYVFNGAYSPLTCKLVDVILSRDSLVNLEDTFKMLPGGVYHERTISSTPKPTGSYTKQTRPEDQIVLVYFLGGCTFSEITALRFLARSKGYKITIATTAIVTGNSFLDSVMERKPI</sequence>